<keyword evidence="3" id="KW-0479">Metal-binding</keyword>
<dbReference type="AlphaFoldDB" id="A0A8J3FCP0"/>
<dbReference type="PANTHER" id="PTHR19136">
    <property type="entry name" value="MOLYBDENUM COFACTOR GUANYLYLTRANSFERASE"/>
    <property type="match status" value="1"/>
</dbReference>
<evidence type="ECO:0000259" key="8">
    <source>
        <dbReference type="Pfam" id="PF03205"/>
    </source>
</evidence>
<keyword evidence="11" id="KW-1185">Reference proteome</keyword>
<dbReference type="SUPFAM" id="SSF53448">
    <property type="entry name" value="Nucleotide-diphospho-sugar transferases"/>
    <property type="match status" value="1"/>
</dbReference>
<dbReference type="EMBL" id="BMOF01000025">
    <property type="protein sequence ID" value="GGK01056.1"/>
    <property type="molecule type" value="Genomic_DNA"/>
</dbReference>
<dbReference type="CDD" id="cd02503">
    <property type="entry name" value="MobA"/>
    <property type="match status" value="1"/>
</dbReference>
<evidence type="ECO:0000256" key="4">
    <source>
        <dbReference type="ARBA" id="ARBA00022741"/>
    </source>
</evidence>
<dbReference type="InterPro" id="IPR013482">
    <property type="entry name" value="Molybde_CF_guanTrfase"/>
</dbReference>
<comment type="caution">
    <text evidence="10">The sequence shown here is derived from an EMBL/GenBank/DDBJ whole genome shotgun (WGS) entry which is preliminary data.</text>
</comment>
<dbReference type="GO" id="GO:0006777">
    <property type="term" value="P:Mo-molybdopterin cofactor biosynthetic process"/>
    <property type="evidence" value="ECO:0007669"/>
    <property type="project" value="UniProtKB-KW"/>
</dbReference>
<gene>
    <name evidence="10" type="ORF">GCM10007043_13890</name>
</gene>
<protein>
    <submittedName>
        <fullName evidence="10">Uncharacterized protein</fullName>
    </submittedName>
</protein>
<keyword evidence="1" id="KW-0963">Cytoplasm</keyword>
<dbReference type="Pfam" id="PF12804">
    <property type="entry name" value="NTP_transf_3"/>
    <property type="match status" value="1"/>
</dbReference>
<keyword evidence="4" id="KW-0547">Nucleotide-binding</keyword>
<dbReference type="NCBIfam" id="TIGR00176">
    <property type="entry name" value="mobB"/>
    <property type="match status" value="1"/>
</dbReference>
<keyword evidence="7" id="KW-0501">Molybdenum cofactor biosynthesis</keyword>
<evidence type="ECO:0000256" key="6">
    <source>
        <dbReference type="ARBA" id="ARBA00023134"/>
    </source>
</evidence>
<dbReference type="GO" id="GO:0016779">
    <property type="term" value="F:nucleotidyltransferase activity"/>
    <property type="evidence" value="ECO:0007669"/>
    <property type="project" value="UniProtKB-ARBA"/>
</dbReference>
<dbReference type="PANTHER" id="PTHR19136:SF81">
    <property type="entry name" value="MOLYBDENUM COFACTOR GUANYLYLTRANSFERASE"/>
    <property type="match status" value="1"/>
</dbReference>
<evidence type="ECO:0000256" key="3">
    <source>
        <dbReference type="ARBA" id="ARBA00022723"/>
    </source>
</evidence>
<dbReference type="InterPro" id="IPR004435">
    <property type="entry name" value="MobB_dom"/>
</dbReference>
<keyword evidence="6" id="KW-0342">GTP-binding</keyword>
<accession>A0A8J3FCP0</accession>
<dbReference type="InterPro" id="IPR029044">
    <property type="entry name" value="Nucleotide-diphossugar_trans"/>
</dbReference>
<reference evidence="10" key="1">
    <citation type="journal article" date="2014" name="Int. J. Syst. Evol. Microbiol.">
        <title>Complete genome sequence of Corynebacterium casei LMG S-19264T (=DSM 44701T), isolated from a smear-ripened cheese.</title>
        <authorList>
            <consortium name="US DOE Joint Genome Institute (JGI-PGF)"/>
            <person name="Walter F."/>
            <person name="Albersmeier A."/>
            <person name="Kalinowski J."/>
            <person name="Ruckert C."/>
        </authorList>
    </citation>
    <scope>NUCLEOTIDE SEQUENCE</scope>
    <source>
        <strain evidence="10">JCM 14719</strain>
    </source>
</reference>
<name>A0A8J3FCP0_9BACI</name>
<dbReference type="Pfam" id="PF03205">
    <property type="entry name" value="MobB"/>
    <property type="match status" value="1"/>
</dbReference>
<feature type="domain" description="Molybdopterin-guanine dinucleotide biosynthesis protein B (MobB)" evidence="8">
    <location>
        <begin position="217"/>
        <end position="333"/>
    </location>
</feature>
<evidence type="ECO:0000259" key="9">
    <source>
        <dbReference type="Pfam" id="PF12804"/>
    </source>
</evidence>
<reference evidence="10" key="2">
    <citation type="submission" date="2020-09" db="EMBL/GenBank/DDBJ databases">
        <authorList>
            <person name="Sun Q."/>
            <person name="Ohkuma M."/>
        </authorList>
    </citation>
    <scope>NUCLEOTIDE SEQUENCE</scope>
    <source>
        <strain evidence="10">JCM 14719</strain>
    </source>
</reference>
<dbReference type="GO" id="GO:0005525">
    <property type="term" value="F:GTP binding"/>
    <property type="evidence" value="ECO:0007669"/>
    <property type="project" value="UniProtKB-KW"/>
</dbReference>
<evidence type="ECO:0000313" key="10">
    <source>
        <dbReference type="EMBL" id="GGK01056.1"/>
    </source>
</evidence>
<feature type="domain" description="MobA-like NTP transferase" evidence="9">
    <location>
        <begin position="3"/>
        <end position="156"/>
    </location>
</feature>
<proteinExistence type="predicted"/>
<dbReference type="Gene3D" id="3.40.50.300">
    <property type="entry name" value="P-loop containing nucleotide triphosphate hydrolases"/>
    <property type="match status" value="1"/>
</dbReference>
<evidence type="ECO:0000313" key="11">
    <source>
        <dbReference type="Proteomes" id="UP000637720"/>
    </source>
</evidence>
<dbReference type="Gene3D" id="3.90.550.10">
    <property type="entry name" value="Spore Coat Polysaccharide Biosynthesis Protein SpsA, Chain A"/>
    <property type="match status" value="1"/>
</dbReference>
<keyword evidence="2" id="KW-0808">Transferase</keyword>
<dbReference type="InterPro" id="IPR027417">
    <property type="entry name" value="P-loop_NTPase"/>
</dbReference>
<evidence type="ECO:0000256" key="1">
    <source>
        <dbReference type="ARBA" id="ARBA00022490"/>
    </source>
</evidence>
<keyword evidence="5" id="KW-0460">Magnesium</keyword>
<dbReference type="GO" id="GO:0046872">
    <property type="term" value="F:metal ion binding"/>
    <property type="evidence" value="ECO:0007669"/>
    <property type="project" value="UniProtKB-KW"/>
</dbReference>
<dbReference type="InterPro" id="IPR025877">
    <property type="entry name" value="MobA-like_NTP_Trfase"/>
</dbReference>
<sequence>MDVLILVGGQSRRMGLPKPLLAYQGRRLLDWLLDVVHRAGGTAYLVGKADSPLAREHPERWIADEVDAGPLGGLAAGLARVKGDRALVLACDLPRIAPETLTWLWRVSHAHPAYDAWVSCDTARVHPLLAVYRTRILPHVRKQLATGAYALSGLLRRLTWFAAPLPEPLWAANANTPEEWAALTGEMPALHGSPPICQEMPPDHPGGIPLSSAPPLVFQLVGYAKRGKTTWAKAILSHLAASGWRVGSLKRDGGGHGLAWETAGSDSREHARAGAVRAVVVSGGEKGIYERRDAPWELDELLADFAGLDLVVVEGFKDAPYPKWVFVREPEDWALAQRLAGIVGVVAHARARAAAPPLSCPVWSFEQPDAALAWLDHFVRRQRPAPRR</sequence>
<dbReference type="SUPFAM" id="SSF52540">
    <property type="entry name" value="P-loop containing nucleoside triphosphate hydrolases"/>
    <property type="match status" value="1"/>
</dbReference>
<dbReference type="Proteomes" id="UP000637720">
    <property type="component" value="Unassembled WGS sequence"/>
</dbReference>
<dbReference type="RefSeq" id="WP_188817324.1">
    <property type="nucleotide sequence ID" value="NZ_BMOF01000025.1"/>
</dbReference>
<evidence type="ECO:0000256" key="5">
    <source>
        <dbReference type="ARBA" id="ARBA00022842"/>
    </source>
</evidence>
<evidence type="ECO:0000256" key="2">
    <source>
        <dbReference type="ARBA" id="ARBA00022679"/>
    </source>
</evidence>
<evidence type="ECO:0000256" key="7">
    <source>
        <dbReference type="ARBA" id="ARBA00023150"/>
    </source>
</evidence>
<organism evidence="10 11">
    <name type="scientific">Calditerricola satsumensis</name>
    <dbReference type="NCBI Taxonomy" id="373054"/>
    <lineage>
        <taxon>Bacteria</taxon>
        <taxon>Bacillati</taxon>
        <taxon>Bacillota</taxon>
        <taxon>Bacilli</taxon>
        <taxon>Bacillales</taxon>
        <taxon>Bacillaceae</taxon>
        <taxon>Calditerricola</taxon>
    </lineage>
</organism>